<feature type="transmembrane region" description="Helical" evidence="13">
    <location>
        <begin position="185"/>
        <end position="206"/>
    </location>
</feature>
<dbReference type="GO" id="GO:0004768">
    <property type="term" value="F:stearoyl-CoA 9-desaturase activity"/>
    <property type="evidence" value="ECO:0007669"/>
    <property type="project" value="UniProtKB-EC"/>
</dbReference>
<evidence type="ECO:0000256" key="13">
    <source>
        <dbReference type="SAM" id="Phobius"/>
    </source>
</evidence>
<evidence type="ECO:0000256" key="3">
    <source>
        <dbReference type="ARBA" id="ARBA00008749"/>
    </source>
</evidence>
<evidence type="ECO:0000256" key="7">
    <source>
        <dbReference type="ARBA" id="ARBA00022989"/>
    </source>
</evidence>
<keyword evidence="8 15" id="KW-0560">Oxidoreductase</keyword>
<dbReference type="CDD" id="cd03505">
    <property type="entry name" value="Delta9-FADS-like"/>
    <property type="match status" value="1"/>
</dbReference>
<dbReference type="AlphaFoldDB" id="A0A0N8KMJ7"/>
<evidence type="ECO:0000256" key="10">
    <source>
        <dbReference type="ARBA" id="ARBA00023098"/>
    </source>
</evidence>
<accession>A0A0N8KMJ7</accession>
<dbReference type="PATRIC" id="fig|1666911.3.peg.1068"/>
<evidence type="ECO:0000313" key="16">
    <source>
        <dbReference type="Proteomes" id="UP000050465"/>
    </source>
</evidence>
<evidence type="ECO:0000256" key="6">
    <source>
        <dbReference type="ARBA" id="ARBA00022832"/>
    </source>
</evidence>
<protein>
    <submittedName>
        <fullName evidence="15">Stearoyl-CoA desaturase (Delta-9 desaturase)</fullName>
        <ecNumber evidence="15">1.14.19.1</ecNumber>
    </submittedName>
</protein>
<evidence type="ECO:0000256" key="2">
    <source>
        <dbReference type="ARBA" id="ARBA00004141"/>
    </source>
</evidence>
<keyword evidence="6" id="KW-0276">Fatty acid metabolism</keyword>
<dbReference type="InterPro" id="IPR005804">
    <property type="entry name" value="FA_desaturase_dom"/>
</dbReference>
<keyword evidence="5 13" id="KW-0812">Transmembrane</keyword>
<dbReference type="InterPro" id="IPR015876">
    <property type="entry name" value="Acyl-CoA_DS"/>
</dbReference>
<feature type="domain" description="Fatty acid desaturase" evidence="14">
    <location>
        <begin position="57"/>
        <end position="271"/>
    </location>
</feature>
<name>A0A0N8KMJ7_9CYAN</name>
<dbReference type="STRING" id="1666911.HLUCCA11_16740"/>
<keyword evidence="11 13" id="KW-0472">Membrane</keyword>
<organism evidence="15 16">
    <name type="scientific">Phormidesmis priestleyi Ana</name>
    <dbReference type="NCBI Taxonomy" id="1666911"/>
    <lineage>
        <taxon>Bacteria</taxon>
        <taxon>Bacillati</taxon>
        <taxon>Cyanobacteriota</taxon>
        <taxon>Cyanophyceae</taxon>
        <taxon>Leptolyngbyales</taxon>
        <taxon>Leptolyngbyaceae</taxon>
        <taxon>Phormidesmis</taxon>
    </lineage>
</organism>
<feature type="transmembrane region" description="Helical" evidence="13">
    <location>
        <begin position="95"/>
        <end position="115"/>
    </location>
</feature>
<evidence type="ECO:0000256" key="12">
    <source>
        <dbReference type="ARBA" id="ARBA00023160"/>
    </source>
</evidence>
<dbReference type="EC" id="1.14.19.1" evidence="15"/>
<evidence type="ECO:0000256" key="5">
    <source>
        <dbReference type="ARBA" id="ARBA00022692"/>
    </source>
</evidence>
<dbReference type="GO" id="GO:0006633">
    <property type="term" value="P:fatty acid biosynthetic process"/>
    <property type="evidence" value="ECO:0007669"/>
    <property type="project" value="UniProtKB-KW"/>
</dbReference>
<keyword evidence="9" id="KW-0408">Iron</keyword>
<keyword evidence="4" id="KW-0444">Lipid biosynthesis</keyword>
<sequence length="290" mass="33471">MAQPKIQTKNDINPTAINLASRLDPEVKPPPFRQEVMWVTLMLHIAALLAFFPRYFSWQAVGVAVFLHCLTIGLGISLGFHRLASHRSFKVPRTLEYFFILCGTLAAQGSVKGWVGYHRMHHLYTDHTKDPHDSQKGFWWSHLTWVMHEIPNESERLRLTKDIADDPFYTFCHKYHTLLQVALGVLLYGLGGMPFVVWGIFVRIIVGFHSTFCVNSVCHMLGYRNYDTKDTSTNCWWVSLLTFGEGWHNNHHASQFSARFGLRWWELDVVWLTIRGLESLGLATQVKRAK</sequence>
<evidence type="ECO:0000256" key="4">
    <source>
        <dbReference type="ARBA" id="ARBA00022516"/>
    </source>
</evidence>
<dbReference type="PANTHER" id="PTHR11351:SF31">
    <property type="entry name" value="DESATURASE 1, ISOFORM A-RELATED"/>
    <property type="match status" value="1"/>
</dbReference>
<reference evidence="15 16" key="1">
    <citation type="submission" date="2015-09" db="EMBL/GenBank/DDBJ databases">
        <title>Identification and resolution of microdiversity through metagenomic sequencing of parallel consortia.</title>
        <authorList>
            <person name="Nelson W.C."/>
            <person name="Romine M.F."/>
            <person name="Lindemann S.R."/>
        </authorList>
    </citation>
    <scope>NUCLEOTIDE SEQUENCE [LARGE SCALE GENOMIC DNA]</scope>
    <source>
        <strain evidence="15">Ana</strain>
    </source>
</reference>
<evidence type="ECO:0000313" key="15">
    <source>
        <dbReference type="EMBL" id="KPQ33930.1"/>
    </source>
</evidence>
<feature type="transmembrane region" description="Helical" evidence="13">
    <location>
        <begin position="62"/>
        <end position="83"/>
    </location>
</feature>
<dbReference type="GO" id="GO:0016020">
    <property type="term" value="C:membrane"/>
    <property type="evidence" value="ECO:0007669"/>
    <property type="project" value="UniProtKB-SubCell"/>
</dbReference>
<evidence type="ECO:0000256" key="8">
    <source>
        <dbReference type="ARBA" id="ARBA00023002"/>
    </source>
</evidence>
<comment type="similarity">
    <text evidence="3">Belongs to the fatty acid desaturase type 2 family.</text>
</comment>
<evidence type="ECO:0000256" key="9">
    <source>
        <dbReference type="ARBA" id="ARBA00023004"/>
    </source>
</evidence>
<gene>
    <name evidence="15" type="primary">desC-3</name>
    <name evidence="15" type="ORF">HLUCCA11_16740</name>
</gene>
<dbReference type="PANTHER" id="PTHR11351">
    <property type="entry name" value="ACYL-COA DESATURASE"/>
    <property type="match status" value="1"/>
</dbReference>
<feature type="transmembrane region" description="Helical" evidence="13">
    <location>
        <begin position="36"/>
        <end position="56"/>
    </location>
</feature>
<dbReference type="PRINTS" id="PR00075">
    <property type="entry name" value="FACDDSATRASE"/>
</dbReference>
<comment type="subcellular location">
    <subcellularLocation>
        <location evidence="2">Membrane</location>
        <topology evidence="2">Multi-pass membrane protein</topology>
    </subcellularLocation>
</comment>
<evidence type="ECO:0000256" key="1">
    <source>
        <dbReference type="ARBA" id="ARBA00001954"/>
    </source>
</evidence>
<evidence type="ECO:0000256" key="11">
    <source>
        <dbReference type="ARBA" id="ARBA00023136"/>
    </source>
</evidence>
<evidence type="ECO:0000259" key="14">
    <source>
        <dbReference type="Pfam" id="PF00487"/>
    </source>
</evidence>
<keyword evidence="12" id="KW-0275">Fatty acid biosynthesis</keyword>
<proteinExistence type="inferred from homology"/>
<keyword evidence="10" id="KW-0443">Lipid metabolism</keyword>
<comment type="caution">
    <text evidence="15">The sequence shown here is derived from an EMBL/GenBank/DDBJ whole genome shotgun (WGS) entry which is preliminary data.</text>
</comment>
<comment type="cofactor">
    <cofactor evidence="1">
        <name>Fe(2+)</name>
        <dbReference type="ChEBI" id="CHEBI:29033"/>
    </cofactor>
</comment>
<keyword evidence="7 13" id="KW-1133">Transmembrane helix</keyword>
<dbReference type="Pfam" id="PF00487">
    <property type="entry name" value="FA_desaturase"/>
    <property type="match status" value="1"/>
</dbReference>
<dbReference type="Proteomes" id="UP000050465">
    <property type="component" value="Unassembled WGS sequence"/>
</dbReference>
<dbReference type="EMBL" id="LJZR01000025">
    <property type="protein sequence ID" value="KPQ33930.1"/>
    <property type="molecule type" value="Genomic_DNA"/>
</dbReference>